<accession>A0A2V0NT96</accession>
<dbReference type="GO" id="GO:0032259">
    <property type="term" value="P:methylation"/>
    <property type="evidence" value="ECO:0007669"/>
    <property type="project" value="UniProtKB-KW"/>
</dbReference>
<evidence type="ECO:0000313" key="8">
    <source>
        <dbReference type="EMBL" id="GBF88790.1"/>
    </source>
</evidence>
<dbReference type="OrthoDB" id="1931912at2759"/>
<dbReference type="PANTHER" id="PTHR31750">
    <property type="entry name" value="PROTEIN STAY-GREEN 1, CHLOROPLASTIC-RELATED"/>
    <property type="match status" value="1"/>
</dbReference>
<dbReference type="InParanoid" id="A0A2V0NT96"/>
<evidence type="ECO:0000256" key="4">
    <source>
        <dbReference type="ARBA" id="ARBA00022640"/>
    </source>
</evidence>
<feature type="compositionally biased region" description="Low complexity" evidence="6">
    <location>
        <begin position="157"/>
        <end position="174"/>
    </location>
</feature>
<feature type="region of interest" description="Disordered" evidence="6">
    <location>
        <begin position="36"/>
        <end position="62"/>
    </location>
</feature>
<name>A0A2V0NT96_9CHLO</name>
<reference evidence="8 9" key="1">
    <citation type="journal article" date="2018" name="Sci. Rep.">
        <title>Raphidocelis subcapitata (=Pseudokirchneriella subcapitata) provides an insight into genome evolution and environmental adaptations in the Sphaeropleales.</title>
        <authorList>
            <person name="Suzuki S."/>
            <person name="Yamaguchi H."/>
            <person name="Nakajima N."/>
            <person name="Kawachi M."/>
        </authorList>
    </citation>
    <scope>NUCLEOTIDE SEQUENCE [LARGE SCALE GENOMIC DNA]</scope>
    <source>
        <strain evidence="8 9">NIES-35</strain>
    </source>
</reference>
<feature type="region of interest" description="Disordered" evidence="6">
    <location>
        <begin position="157"/>
        <end position="207"/>
    </location>
</feature>
<feature type="compositionally biased region" description="Low complexity" evidence="6">
    <location>
        <begin position="383"/>
        <end position="407"/>
    </location>
</feature>
<keyword evidence="3" id="KW-0150">Chloroplast</keyword>
<feature type="domain" description="Staygreen protein" evidence="7">
    <location>
        <begin position="78"/>
        <end position="147"/>
    </location>
</feature>
<dbReference type="STRING" id="307507.A0A2V0NT96"/>
<proteinExistence type="inferred from homology"/>
<feature type="compositionally biased region" description="Gly residues" evidence="6">
    <location>
        <begin position="196"/>
        <end position="207"/>
    </location>
</feature>
<dbReference type="InterPro" id="IPR024438">
    <property type="entry name" value="Staygreen"/>
</dbReference>
<dbReference type="GO" id="GO:0009507">
    <property type="term" value="C:chloroplast"/>
    <property type="evidence" value="ECO:0007669"/>
    <property type="project" value="UniProtKB-SubCell"/>
</dbReference>
<evidence type="ECO:0000256" key="6">
    <source>
        <dbReference type="SAM" id="MobiDB-lite"/>
    </source>
</evidence>
<feature type="compositionally biased region" description="Low complexity" evidence="6">
    <location>
        <begin position="418"/>
        <end position="435"/>
    </location>
</feature>
<feature type="domain" description="Staygreen protein" evidence="7">
    <location>
        <begin position="212"/>
        <end position="288"/>
    </location>
</feature>
<comment type="similarity">
    <text evidence="2">Belongs to the staygreen family.</text>
</comment>
<keyword evidence="8" id="KW-0489">Methyltransferase</keyword>
<sequence length="531" mass="53967">MQWQAKTSYGTARAAAARAPCACSCVHHKPRGPCAVQQASRQASHAATSTSGRGGLSSRPRRSRTLQVRNALLEPPAFQPSKLAVEFLPGASAGSPAPPCDRRYTLTHNDITGALRLSIGANFNSRQVRGFYTRVLRDEVVAEWRFGGGAAAADEPSSAAAAAAAAAAGPPQQQQRRRRQQQQHRQRGGAADGPSSGNGGGGSGGGPSCRPSLHVFCHVSGEERWLAPPQLRNFVFRREMTLVLDTFLFADRELLRAHPWLRAADVLVHFESARRELDVVEHWGTLGDRRSWQRMPKGFAARLRLLLGGFPDGRQLERQPCGALLLREGGGVTRRWGADQAAALGRGGALRQAGGGGGGYAANSGGGGGGGAGGGSAPFEGPALAAPARLGGRAPPPSAAQAGAAAVAGGGDGRRPLARAAAPDASAAGGDAADGTRGGVGDAAAAPQSPQQGYQFQLQPAPAAPAQAAAASARAAAAIAVAVAGLDRAPAAGVDVSAFQPVAARAAAAARQGAHGLEPAAAAVASAHRRQ</sequence>
<protein>
    <submittedName>
        <fullName evidence="8">Histone-lysine N-methyltransferase</fullName>
    </submittedName>
</protein>
<dbReference type="GO" id="GO:0008168">
    <property type="term" value="F:methyltransferase activity"/>
    <property type="evidence" value="ECO:0007669"/>
    <property type="project" value="UniProtKB-KW"/>
</dbReference>
<gene>
    <name evidence="8" type="ORF">Rsub_01691</name>
</gene>
<keyword evidence="4" id="KW-0934">Plastid</keyword>
<evidence type="ECO:0000256" key="2">
    <source>
        <dbReference type="ARBA" id="ARBA00009234"/>
    </source>
</evidence>
<feature type="compositionally biased region" description="Basic residues" evidence="6">
    <location>
        <begin position="175"/>
        <end position="187"/>
    </location>
</feature>
<evidence type="ECO:0000256" key="5">
    <source>
        <dbReference type="ARBA" id="ARBA00022946"/>
    </source>
</evidence>
<evidence type="ECO:0000256" key="1">
    <source>
        <dbReference type="ARBA" id="ARBA00004229"/>
    </source>
</evidence>
<dbReference type="PANTHER" id="PTHR31750:SF4">
    <property type="entry name" value="LP06106P"/>
    <property type="match status" value="1"/>
</dbReference>
<feature type="region of interest" description="Disordered" evidence="6">
    <location>
        <begin position="383"/>
        <end position="453"/>
    </location>
</feature>
<comment type="caution">
    <text evidence="8">The sequence shown here is derived from an EMBL/GenBank/DDBJ whole genome shotgun (WGS) entry which is preliminary data.</text>
</comment>
<dbReference type="AlphaFoldDB" id="A0A2V0NT96"/>
<keyword evidence="8" id="KW-0808">Transferase</keyword>
<keyword evidence="5" id="KW-0809">Transit peptide</keyword>
<evidence type="ECO:0000313" key="9">
    <source>
        <dbReference type="Proteomes" id="UP000247498"/>
    </source>
</evidence>
<feature type="compositionally biased region" description="Polar residues" evidence="6">
    <location>
        <begin position="37"/>
        <end position="47"/>
    </location>
</feature>
<organism evidence="8 9">
    <name type="scientific">Raphidocelis subcapitata</name>
    <dbReference type="NCBI Taxonomy" id="307507"/>
    <lineage>
        <taxon>Eukaryota</taxon>
        <taxon>Viridiplantae</taxon>
        <taxon>Chlorophyta</taxon>
        <taxon>core chlorophytes</taxon>
        <taxon>Chlorophyceae</taxon>
        <taxon>CS clade</taxon>
        <taxon>Sphaeropleales</taxon>
        <taxon>Selenastraceae</taxon>
        <taxon>Raphidocelis</taxon>
    </lineage>
</organism>
<evidence type="ECO:0000256" key="3">
    <source>
        <dbReference type="ARBA" id="ARBA00022528"/>
    </source>
</evidence>
<comment type="subcellular location">
    <subcellularLocation>
        <location evidence="1">Plastid</location>
        <location evidence="1">Chloroplast</location>
    </subcellularLocation>
</comment>
<keyword evidence="9" id="KW-1185">Reference proteome</keyword>
<dbReference type="Pfam" id="PF12638">
    <property type="entry name" value="Staygreen"/>
    <property type="match status" value="2"/>
</dbReference>
<evidence type="ECO:0000259" key="7">
    <source>
        <dbReference type="Pfam" id="PF12638"/>
    </source>
</evidence>
<dbReference type="EMBL" id="BDRX01000006">
    <property type="protein sequence ID" value="GBF88790.1"/>
    <property type="molecule type" value="Genomic_DNA"/>
</dbReference>
<dbReference type="Proteomes" id="UP000247498">
    <property type="component" value="Unassembled WGS sequence"/>
</dbReference>